<evidence type="ECO:0000313" key="1">
    <source>
        <dbReference type="EMBL" id="CAG6743803.1"/>
    </source>
</evidence>
<sequence length="100" mass="11570">MTRYQWTISPRRIRILKQDPTIRTTIPPYSFFKFISALISSFSDSCPVVSVISSMTSFSHFFTNPASITLCMKVSTRGFRGEFFCRPNEMGMLIIHELMM</sequence>
<proteinExistence type="predicted"/>
<organism evidence="1">
    <name type="scientific">Cacopsylla melanoneura</name>
    <dbReference type="NCBI Taxonomy" id="428564"/>
    <lineage>
        <taxon>Eukaryota</taxon>
        <taxon>Metazoa</taxon>
        <taxon>Ecdysozoa</taxon>
        <taxon>Arthropoda</taxon>
        <taxon>Hexapoda</taxon>
        <taxon>Insecta</taxon>
        <taxon>Pterygota</taxon>
        <taxon>Neoptera</taxon>
        <taxon>Paraneoptera</taxon>
        <taxon>Hemiptera</taxon>
        <taxon>Sternorrhyncha</taxon>
        <taxon>Psylloidea</taxon>
        <taxon>Psyllidae</taxon>
        <taxon>Psyllinae</taxon>
        <taxon>Cacopsylla</taxon>
    </lineage>
</organism>
<dbReference type="AlphaFoldDB" id="A0A8D9E7P0"/>
<name>A0A8D9E7P0_9HEMI</name>
<protein>
    <submittedName>
        <fullName evidence="1">Uncharacterized protein</fullName>
    </submittedName>
</protein>
<reference evidence="1" key="1">
    <citation type="submission" date="2021-05" db="EMBL/GenBank/DDBJ databases">
        <authorList>
            <person name="Alioto T."/>
            <person name="Alioto T."/>
            <person name="Gomez Garrido J."/>
        </authorList>
    </citation>
    <scope>NUCLEOTIDE SEQUENCE</scope>
</reference>
<dbReference type="EMBL" id="HBUF01454215">
    <property type="protein sequence ID" value="CAG6743803.1"/>
    <property type="molecule type" value="Transcribed_RNA"/>
</dbReference>
<accession>A0A8D9E7P0</accession>